<evidence type="ECO:0000259" key="9">
    <source>
        <dbReference type="PROSITE" id="PS51747"/>
    </source>
</evidence>
<sequence length="171" mass="18433">MNENQDLHWMTRALALAEQAAALNEVPVGAIVVLDGQIIGEGWNQPISGHDPTAHAEMMALRDAAANMGNYRLADATLYVTIEPCTMCAGAIVHARIKRLVFGAVEPKAGAVVSNSQLFEQPWLNHWPVATGGVMAEQCSEVISQFFRRRRAEKKAQKLAAKVSGERGGAA</sequence>
<evidence type="ECO:0000256" key="4">
    <source>
        <dbReference type="ARBA" id="ARBA00022723"/>
    </source>
</evidence>
<comment type="similarity">
    <text evidence="1">Belongs to the cytidine and deoxycytidylate deaminase family. ADAT2 subfamily.</text>
</comment>
<evidence type="ECO:0000256" key="6">
    <source>
        <dbReference type="ARBA" id="ARBA00022833"/>
    </source>
</evidence>
<dbReference type="OrthoDB" id="9802676at2"/>
<evidence type="ECO:0000313" key="11">
    <source>
        <dbReference type="Proteomes" id="UP000283087"/>
    </source>
</evidence>
<evidence type="ECO:0000256" key="3">
    <source>
        <dbReference type="ARBA" id="ARBA00022694"/>
    </source>
</evidence>
<feature type="binding site" evidence="8">
    <location>
        <position position="88"/>
    </location>
    <ligand>
        <name>Zn(2+)</name>
        <dbReference type="ChEBI" id="CHEBI:29105"/>
        <note>catalytic</note>
    </ligand>
</feature>
<comment type="subunit">
    <text evidence="2 8">Homodimer.</text>
</comment>
<evidence type="ECO:0000256" key="2">
    <source>
        <dbReference type="ARBA" id="ARBA00011738"/>
    </source>
</evidence>
<dbReference type="SUPFAM" id="SSF53927">
    <property type="entry name" value="Cytidine deaminase-like"/>
    <property type="match status" value="1"/>
</dbReference>
<feature type="binding site" evidence="8">
    <location>
        <position position="85"/>
    </location>
    <ligand>
        <name>Zn(2+)</name>
        <dbReference type="ChEBI" id="CHEBI:29105"/>
        <note>catalytic</note>
    </ligand>
</feature>
<dbReference type="Gene3D" id="3.40.140.10">
    <property type="entry name" value="Cytidine Deaminase, domain 2"/>
    <property type="match status" value="1"/>
</dbReference>
<dbReference type="GO" id="GO:0002100">
    <property type="term" value="P:tRNA wobble adenosine to inosine editing"/>
    <property type="evidence" value="ECO:0007669"/>
    <property type="project" value="UniProtKB-UniRule"/>
</dbReference>
<dbReference type="PANTHER" id="PTHR11079:SF202">
    <property type="entry name" value="TRNA-SPECIFIC ADENOSINE DEAMINASE"/>
    <property type="match status" value="1"/>
</dbReference>
<keyword evidence="11" id="KW-1185">Reference proteome</keyword>
<evidence type="ECO:0000256" key="8">
    <source>
        <dbReference type="HAMAP-Rule" id="MF_00972"/>
    </source>
</evidence>
<dbReference type="InterPro" id="IPR016193">
    <property type="entry name" value="Cytidine_deaminase-like"/>
</dbReference>
<evidence type="ECO:0000313" key="10">
    <source>
        <dbReference type="EMBL" id="RTE65167.1"/>
    </source>
</evidence>
<evidence type="ECO:0000256" key="1">
    <source>
        <dbReference type="ARBA" id="ARBA00010669"/>
    </source>
</evidence>
<dbReference type="PROSITE" id="PS00903">
    <property type="entry name" value="CYT_DCMP_DEAMINASES_1"/>
    <property type="match status" value="1"/>
</dbReference>
<name>A0A430KNU9_9GAMM</name>
<proteinExistence type="inferred from homology"/>
<dbReference type="Pfam" id="PF00383">
    <property type="entry name" value="dCMP_cyt_deam_1"/>
    <property type="match status" value="1"/>
</dbReference>
<feature type="active site" description="Proton donor" evidence="8">
    <location>
        <position position="57"/>
    </location>
</feature>
<feature type="domain" description="CMP/dCMP-type deaminase" evidence="9">
    <location>
        <begin position="4"/>
        <end position="113"/>
    </location>
</feature>
<dbReference type="InterPro" id="IPR028883">
    <property type="entry name" value="tRNA_aden_deaminase"/>
</dbReference>
<dbReference type="GO" id="GO:0052717">
    <property type="term" value="F:tRNA-specific adenosine-34 deaminase activity"/>
    <property type="evidence" value="ECO:0007669"/>
    <property type="project" value="UniProtKB-UniRule"/>
</dbReference>
<dbReference type="GO" id="GO:0008270">
    <property type="term" value="F:zinc ion binding"/>
    <property type="evidence" value="ECO:0007669"/>
    <property type="project" value="UniProtKB-UniRule"/>
</dbReference>
<keyword evidence="5 8" id="KW-0378">Hydrolase</keyword>
<dbReference type="PANTHER" id="PTHR11079">
    <property type="entry name" value="CYTOSINE DEAMINASE FAMILY MEMBER"/>
    <property type="match status" value="1"/>
</dbReference>
<gene>
    <name evidence="8 10" type="primary">tadA</name>
    <name evidence="10" type="ORF">EH243_13735</name>
</gene>
<keyword evidence="6 8" id="KW-0862">Zinc</keyword>
<dbReference type="NCBIfam" id="NF008113">
    <property type="entry name" value="PRK10860.1"/>
    <property type="match status" value="1"/>
</dbReference>
<keyword evidence="4 8" id="KW-0479">Metal-binding</keyword>
<dbReference type="InterPro" id="IPR016192">
    <property type="entry name" value="APOBEC/CMP_deaminase_Zn-bd"/>
</dbReference>
<keyword evidence="3 8" id="KW-0819">tRNA processing</keyword>
<dbReference type="Proteomes" id="UP000283087">
    <property type="component" value="Unassembled WGS sequence"/>
</dbReference>
<accession>A0A430KNU9</accession>
<comment type="caution">
    <text evidence="10">The sequence shown here is derived from an EMBL/GenBank/DDBJ whole genome shotgun (WGS) entry which is preliminary data.</text>
</comment>
<organism evidence="10 11">
    <name type="scientific">Amphritea opalescens</name>
    <dbReference type="NCBI Taxonomy" id="2490544"/>
    <lineage>
        <taxon>Bacteria</taxon>
        <taxon>Pseudomonadati</taxon>
        <taxon>Pseudomonadota</taxon>
        <taxon>Gammaproteobacteria</taxon>
        <taxon>Oceanospirillales</taxon>
        <taxon>Oceanospirillaceae</taxon>
        <taxon>Amphritea</taxon>
    </lineage>
</organism>
<comment type="catalytic activity">
    <reaction evidence="7 8">
        <text>adenosine(34) in tRNA + H2O + H(+) = inosine(34) in tRNA + NH4(+)</text>
        <dbReference type="Rhea" id="RHEA:43168"/>
        <dbReference type="Rhea" id="RHEA-COMP:10373"/>
        <dbReference type="Rhea" id="RHEA-COMP:10374"/>
        <dbReference type="ChEBI" id="CHEBI:15377"/>
        <dbReference type="ChEBI" id="CHEBI:15378"/>
        <dbReference type="ChEBI" id="CHEBI:28938"/>
        <dbReference type="ChEBI" id="CHEBI:74411"/>
        <dbReference type="ChEBI" id="CHEBI:82852"/>
        <dbReference type="EC" id="3.5.4.33"/>
    </reaction>
</comment>
<dbReference type="CDD" id="cd01285">
    <property type="entry name" value="nucleoside_deaminase"/>
    <property type="match status" value="1"/>
</dbReference>
<comment type="cofactor">
    <cofactor evidence="8">
        <name>Zn(2+)</name>
        <dbReference type="ChEBI" id="CHEBI:29105"/>
    </cofactor>
    <text evidence="8">Binds 1 zinc ion per subunit.</text>
</comment>
<evidence type="ECO:0000256" key="7">
    <source>
        <dbReference type="ARBA" id="ARBA00048045"/>
    </source>
</evidence>
<dbReference type="FunFam" id="3.40.140.10:FF:000005">
    <property type="entry name" value="tRNA-specific adenosine deaminase"/>
    <property type="match status" value="1"/>
</dbReference>
<dbReference type="EC" id="3.5.4.33" evidence="8"/>
<evidence type="ECO:0000256" key="5">
    <source>
        <dbReference type="ARBA" id="ARBA00022801"/>
    </source>
</evidence>
<dbReference type="HAMAP" id="MF_00972">
    <property type="entry name" value="tRNA_aden_deaminase"/>
    <property type="match status" value="1"/>
</dbReference>
<reference evidence="10 11" key="1">
    <citation type="submission" date="2018-11" db="EMBL/GenBank/DDBJ databases">
        <title>The draft genome sequence of Amphritea opalescens ANRC-JH13T.</title>
        <authorList>
            <person name="Fang Z."/>
            <person name="Zhang Y."/>
            <person name="Han X."/>
        </authorList>
    </citation>
    <scope>NUCLEOTIDE SEQUENCE [LARGE SCALE GENOMIC DNA]</scope>
    <source>
        <strain evidence="10 11">ANRC-JH13</strain>
    </source>
</reference>
<comment type="function">
    <text evidence="8">Catalyzes the deamination of adenosine to inosine at the wobble position 34 of tRNA(Arg2).</text>
</comment>
<dbReference type="AlphaFoldDB" id="A0A430KNU9"/>
<protein>
    <recommendedName>
        <fullName evidence="8">tRNA-specific adenosine deaminase</fullName>
        <ecNumber evidence="8">3.5.4.33</ecNumber>
    </recommendedName>
</protein>
<dbReference type="InterPro" id="IPR002125">
    <property type="entry name" value="CMP_dCMP_dom"/>
</dbReference>
<feature type="binding site" evidence="8">
    <location>
        <position position="55"/>
    </location>
    <ligand>
        <name>Zn(2+)</name>
        <dbReference type="ChEBI" id="CHEBI:29105"/>
        <note>catalytic</note>
    </ligand>
</feature>
<dbReference type="EMBL" id="RQXW01000013">
    <property type="protein sequence ID" value="RTE65167.1"/>
    <property type="molecule type" value="Genomic_DNA"/>
</dbReference>
<dbReference type="PROSITE" id="PS51747">
    <property type="entry name" value="CYT_DCMP_DEAMINASES_2"/>
    <property type="match status" value="1"/>
</dbReference>